<dbReference type="Pfam" id="PF00582">
    <property type="entry name" value="Usp"/>
    <property type="match status" value="2"/>
</dbReference>
<dbReference type="SUPFAM" id="SSF52402">
    <property type="entry name" value="Adenine nucleotide alpha hydrolases-like"/>
    <property type="match status" value="2"/>
</dbReference>
<feature type="domain" description="UspA" evidence="2">
    <location>
        <begin position="11"/>
        <end position="75"/>
    </location>
</feature>
<dbReference type="PANTHER" id="PTHR46268:SF6">
    <property type="entry name" value="UNIVERSAL STRESS PROTEIN UP12"/>
    <property type="match status" value="1"/>
</dbReference>
<gene>
    <name evidence="3" type="ORF">NTG6680_0915</name>
</gene>
<dbReference type="InterPro" id="IPR014729">
    <property type="entry name" value="Rossmann-like_a/b/a_fold"/>
</dbReference>
<accession>A0ABN8AN47</accession>
<proteinExistence type="inferred from homology"/>
<organism evidence="3 4">
    <name type="scientific">Candidatus Nitrotoga arctica</name>
    <dbReference type="NCBI Taxonomy" id="453162"/>
    <lineage>
        <taxon>Bacteria</taxon>
        <taxon>Pseudomonadati</taxon>
        <taxon>Pseudomonadota</taxon>
        <taxon>Betaproteobacteria</taxon>
        <taxon>Nitrosomonadales</taxon>
        <taxon>Gallionellaceae</taxon>
        <taxon>Candidatus Nitrotoga</taxon>
    </lineage>
</organism>
<evidence type="ECO:0000313" key="4">
    <source>
        <dbReference type="Proteomes" id="UP000839052"/>
    </source>
</evidence>
<evidence type="ECO:0000259" key="2">
    <source>
        <dbReference type="Pfam" id="PF00582"/>
    </source>
</evidence>
<dbReference type="Gene3D" id="3.40.50.620">
    <property type="entry name" value="HUPs"/>
    <property type="match status" value="2"/>
</dbReference>
<comment type="similarity">
    <text evidence="1">Belongs to the universal stress protein A family.</text>
</comment>
<dbReference type="CDD" id="cd00293">
    <property type="entry name" value="USP-like"/>
    <property type="match status" value="1"/>
</dbReference>
<evidence type="ECO:0000313" key="3">
    <source>
        <dbReference type="EMBL" id="CAG9932168.1"/>
    </source>
</evidence>
<dbReference type="InterPro" id="IPR006015">
    <property type="entry name" value="Universal_stress_UspA"/>
</dbReference>
<dbReference type="Proteomes" id="UP000839052">
    <property type="component" value="Chromosome"/>
</dbReference>
<keyword evidence="4" id="KW-1185">Reference proteome</keyword>
<dbReference type="PANTHER" id="PTHR46268">
    <property type="entry name" value="STRESS RESPONSE PROTEIN NHAX"/>
    <property type="match status" value="1"/>
</dbReference>
<name>A0ABN8AN47_9PROT</name>
<sequence length="218" mass="24068">MSDVADACRKRYAIPVQFHVEVGKPHEHIANYARWHAINLTILGSHADNFARDLFIGSTALRFLHEGTHPALIAKTLPRAPYRTVLVAVDFSDISRTAIDSAAKIAPGAVIHALHVYDVLFEGKMRYAGVDEGVIQQYREAADIEASRMMHEFLLRPGQHGATLPIVRYGHPSRVILDEAHTLHVDLILMGKHSRPGLNELFLGSVTEAILTALIATC</sequence>
<protein>
    <recommendedName>
        <fullName evidence="2">UspA domain-containing protein</fullName>
    </recommendedName>
</protein>
<dbReference type="InterPro" id="IPR006016">
    <property type="entry name" value="UspA"/>
</dbReference>
<evidence type="ECO:0000256" key="1">
    <source>
        <dbReference type="ARBA" id="ARBA00008791"/>
    </source>
</evidence>
<feature type="domain" description="UspA" evidence="2">
    <location>
        <begin position="82"/>
        <end position="211"/>
    </location>
</feature>
<dbReference type="PRINTS" id="PR01438">
    <property type="entry name" value="UNVRSLSTRESS"/>
</dbReference>
<reference evidence="3 4" key="1">
    <citation type="submission" date="2021-10" db="EMBL/GenBank/DDBJ databases">
        <authorList>
            <person name="Koch H."/>
        </authorList>
    </citation>
    <scope>NUCLEOTIDE SEQUENCE [LARGE SCALE GENOMIC DNA]</scope>
    <source>
        <strain evidence="3">6680</strain>
    </source>
</reference>
<dbReference type="EMBL" id="OU912926">
    <property type="protein sequence ID" value="CAG9932168.1"/>
    <property type="molecule type" value="Genomic_DNA"/>
</dbReference>